<evidence type="ECO:0000313" key="4">
    <source>
        <dbReference type="Proteomes" id="UP000006281"/>
    </source>
</evidence>
<evidence type="ECO:0008006" key="5">
    <source>
        <dbReference type="Google" id="ProtNLM"/>
    </source>
</evidence>
<feature type="transmembrane region" description="Helical" evidence="2">
    <location>
        <begin position="94"/>
        <end position="115"/>
    </location>
</feature>
<dbReference type="EMBL" id="HE804045">
    <property type="protein sequence ID" value="CCH29907.1"/>
    <property type="molecule type" value="Genomic_DNA"/>
</dbReference>
<keyword evidence="2" id="KW-0472">Membrane</keyword>
<proteinExistence type="predicted"/>
<dbReference type="HOGENOM" id="CLU_431404_0_0_11"/>
<protein>
    <recommendedName>
        <fullName evidence="5">FtsK domain-containing protein</fullName>
    </recommendedName>
</protein>
<feature type="compositionally biased region" description="Basic and acidic residues" evidence="1">
    <location>
        <begin position="151"/>
        <end position="161"/>
    </location>
</feature>
<gene>
    <name evidence="3" type="ordered locus">BN6_25940</name>
</gene>
<keyword evidence="2" id="KW-0812">Transmembrane</keyword>
<accession>K0JWW0</accession>
<reference evidence="3 4" key="1">
    <citation type="journal article" date="2012" name="BMC Genomics">
        <title>Complete genome sequence of Saccharothrix espanaensis DSM 44229T and comparison to the other completely sequenced Pseudonocardiaceae.</title>
        <authorList>
            <person name="Strobel T."/>
            <person name="Al-Dilaimi A."/>
            <person name="Blom J."/>
            <person name="Gessner A."/>
            <person name="Kalinowski J."/>
            <person name="Luzhetska M."/>
            <person name="Puhler A."/>
            <person name="Szczepanowski R."/>
            <person name="Bechthold A."/>
            <person name="Ruckert C."/>
        </authorList>
    </citation>
    <scope>NUCLEOTIDE SEQUENCE [LARGE SCALE GENOMIC DNA]</scope>
    <source>
        <strain evidence="4">ATCC 51144 / DSM 44229 / JCM 9112 / NBRC 15066 / NRRL 15764</strain>
    </source>
</reference>
<dbReference type="KEGG" id="sesp:BN6_25940"/>
<feature type="region of interest" description="Disordered" evidence="1">
    <location>
        <begin position="145"/>
        <end position="166"/>
    </location>
</feature>
<name>K0JWW0_SACES</name>
<dbReference type="PATRIC" id="fig|1179773.3.peg.2597"/>
<evidence type="ECO:0000256" key="2">
    <source>
        <dbReference type="SAM" id="Phobius"/>
    </source>
</evidence>
<dbReference type="Gene3D" id="3.40.50.300">
    <property type="entry name" value="P-loop containing nucleotide triphosphate hydrolases"/>
    <property type="match status" value="1"/>
</dbReference>
<dbReference type="AlphaFoldDB" id="K0JWW0"/>
<dbReference type="eggNOG" id="COG1674">
    <property type="taxonomic scope" value="Bacteria"/>
</dbReference>
<dbReference type="STRING" id="1179773.BN6_25940"/>
<keyword evidence="4" id="KW-1185">Reference proteome</keyword>
<dbReference type="InterPro" id="IPR027417">
    <property type="entry name" value="P-loop_NTPase"/>
</dbReference>
<dbReference type="Proteomes" id="UP000006281">
    <property type="component" value="Chromosome"/>
</dbReference>
<sequence length="634" mass="68224">MWVPACQLGRDALGWMRHRAPGLAGRGLVWMLRRVPRWGWWVGSRAVIGAWWLVSRSVRWCSAWQVYAPLVLQLRDDHRHGTARRVRGEWTRAVVLRSVGVCAVWVAAVVGWVAVAERCGRPVAVVVVVAVAAVVGRMVRPPIEPEADSPGAREVEGRPDDPFPLADAHTRAEASDAVARALRSEGVDLRMVGEAFRQPWGWEVSVILRKGTPALVVDRLPGLETVLDLPAGGAMAAPDRARRARVVMRLAERDPFESVPVALQRKPGSVSILDRLTVGRLITGVDLSLILAGVHGVVIGTSGSGKSSVLRVVGDAVTACCDAVLWDLDPAGVGLDVLGPAVDRVERTGPGIESALADAVAMAEIRPRIARELGMSGPDWMVSPDHPAVVVVVDEYPRLSLRAKASAVELLRIGRKGRVSLLLASQEATSDTLGDAIADTTALKILLPCRHSDVRLVLGPAMTGEGWRPDRLNPATSDSPEDAGSGYVYAAHHRDPVLAKFAALSDDVAHDRAVQRALHRPVVDTATWDRVRVHQAGTANASADVRPVLDRAAVADVLAVMGTDHRVWTADLLTRLAGRNPGRYGEWGPEDLADALRPLNVSPVQIRRDGRNRNGYTRQALTDALSALNGEGGR</sequence>
<evidence type="ECO:0000313" key="3">
    <source>
        <dbReference type="EMBL" id="CCH29907.1"/>
    </source>
</evidence>
<evidence type="ECO:0000256" key="1">
    <source>
        <dbReference type="SAM" id="MobiDB-lite"/>
    </source>
</evidence>
<keyword evidence="2" id="KW-1133">Transmembrane helix</keyword>
<dbReference type="SUPFAM" id="SSF52540">
    <property type="entry name" value="P-loop containing nucleoside triphosphate hydrolases"/>
    <property type="match status" value="1"/>
</dbReference>
<organism evidence="3 4">
    <name type="scientific">Saccharothrix espanaensis (strain ATCC 51144 / DSM 44229 / JCM 9112 / NBRC 15066 / NRRL 15764)</name>
    <dbReference type="NCBI Taxonomy" id="1179773"/>
    <lineage>
        <taxon>Bacteria</taxon>
        <taxon>Bacillati</taxon>
        <taxon>Actinomycetota</taxon>
        <taxon>Actinomycetes</taxon>
        <taxon>Pseudonocardiales</taxon>
        <taxon>Pseudonocardiaceae</taxon>
        <taxon>Saccharothrix</taxon>
    </lineage>
</organism>